<keyword evidence="7 10" id="KW-0472">Membrane</keyword>
<keyword evidence="2" id="KW-0813">Transport</keyword>
<keyword evidence="5" id="KW-0653">Protein transport</keyword>
<evidence type="ECO:0000313" key="12">
    <source>
        <dbReference type="EMBL" id="OGC46507.1"/>
    </source>
</evidence>
<dbReference type="InterPro" id="IPR001708">
    <property type="entry name" value="YidC/ALB3/OXA1/COX18"/>
</dbReference>
<keyword evidence="8" id="KW-0143">Chaperone</keyword>
<evidence type="ECO:0000256" key="6">
    <source>
        <dbReference type="ARBA" id="ARBA00022989"/>
    </source>
</evidence>
<dbReference type="Proteomes" id="UP000178615">
    <property type="component" value="Unassembled WGS sequence"/>
</dbReference>
<dbReference type="GO" id="GO:0051205">
    <property type="term" value="P:protein insertion into membrane"/>
    <property type="evidence" value="ECO:0007669"/>
    <property type="project" value="TreeGrafter"/>
</dbReference>
<reference evidence="12 13" key="1">
    <citation type="journal article" date="2016" name="Nat. Commun.">
        <title>Thousands of microbial genomes shed light on interconnected biogeochemical processes in an aquifer system.</title>
        <authorList>
            <person name="Anantharaman K."/>
            <person name="Brown C.T."/>
            <person name="Hug L.A."/>
            <person name="Sharon I."/>
            <person name="Castelle C.J."/>
            <person name="Probst A.J."/>
            <person name="Thomas B.C."/>
            <person name="Singh A."/>
            <person name="Wilkins M.J."/>
            <person name="Karaoz U."/>
            <person name="Brodie E.L."/>
            <person name="Williams K.H."/>
            <person name="Hubbard S.S."/>
            <person name="Banfield J.F."/>
        </authorList>
    </citation>
    <scope>NUCLEOTIDE SEQUENCE [LARGE SCALE GENOMIC DNA]</scope>
</reference>
<dbReference type="InterPro" id="IPR047196">
    <property type="entry name" value="YidC_ALB_C"/>
</dbReference>
<keyword evidence="3" id="KW-1003">Cell membrane</keyword>
<feature type="transmembrane region" description="Helical" evidence="10">
    <location>
        <begin position="96"/>
        <end position="114"/>
    </location>
</feature>
<dbReference type="InterPro" id="IPR028055">
    <property type="entry name" value="YidC/Oxa/ALB_C"/>
</dbReference>
<evidence type="ECO:0000256" key="8">
    <source>
        <dbReference type="ARBA" id="ARBA00023186"/>
    </source>
</evidence>
<comment type="subcellular location">
    <subcellularLocation>
        <location evidence="1">Cell membrane</location>
        <topology evidence="1">Multi-pass membrane protein</topology>
    </subcellularLocation>
    <subcellularLocation>
        <location evidence="9">Membrane</location>
        <topology evidence="9">Multi-pass membrane protein</topology>
    </subcellularLocation>
</comment>
<evidence type="ECO:0000256" key="7">
    <source>
        <dbReference type="ARBA" id="ARBA00023136"/>
    </source>
</evidence>
<protein>
    <recommendedName>
        <fullName evidence="11">Membrane insertase YidC/Oxa/ALB C-terminal domain-containing protein</fullName>
    </recommendedName>
</protein>
<evidence type="ECO:0000256" key="4">
    <source>
        <dbReference type="ARBA" id="ARBA00022692"/>
    </source>
</evidence>
<evidence type="ECO:0000256" key="10">
    <source>
        <dbReference type="SAM" id="Phobius"/>
    </source>
</evidence>
<dbReference type="PANTHER" id="PTHR12428:SF65">
    <property type="entry name" value="CYTOCHROME C OXIDASE ASSEMBLY PROTEIN COX18, MITOCHONDRIAL"/>
    <property type="match status" value="1"/>
</dbReference>
<dbReference type="AlphaFoldDB" id="A0A1F4UNG8"/>
<dbReference type="CDD" id="cd20070">
    <property type="entry name" value="5TM_YidC_Alb3"/>
    <property type="match status" value="1"/>
</dbReference>
<comment type="caution">
    <text evidence="12">The sequence shown here is derived from an EMBL/GenBank/DDBJ whole genome shotgun (WGS) entry which is preliminary data.</text>
</comment>
<dbReference type="NCBIfam" id="TIGR03592">
    <property type="entry name" value="yidC_oxa1_cterm"/>
    <property type="match status" value="1"/>
</dbReference>
<dbReference type="EMBL" id="MEUV01000001">
    <property type="protein sequence ID" value="OGC46507.1"/>
    <property type="molecule type" value="Genomic_DNA"/>
</dbReference>
<evidence type="ECO:0000313" key="13">
    <source>
        <dbReference type="Proteomes" id="UP000178615"/>
    </source>
</evidence>
<dbReference type="GO" id="GO:0032977">
    <property type="term" value="F:membrane insertase activity"/>
    <property type="evidence" value="ECO:0007669"/>
    <property type="project" value="InterPro"/>
</dbReference>
<evidence type="ECO:0000256" key="3">
    <source>
        <dbReference type="ARBA" id="ARBA00022475"/>
    </source>
</evidence>
<evidence type="ECO:0000256" key="2">
    <source>
        <dbReference type="ARBA" id="ARBA00022448"/>
    </source>
</evidence>
<dbReference type="Pfam" id="PF02096">
    <property type="entry name" value="60KD_IMP"/>
    <property type="match status" value="1"/>
</dbReference>
<feature type="domain" description="Membrane insertase YidC/Oxa/ALB C-terminal" evidence="11">
    <location>
        <begin position="29"/>
        <end position="243"/>
    </location>
</feature>
<sequence length="265" mass="30186">MLSVIHNTLLVNPIFNIMALTFKLTGSLGFSIIILTIIVKVISTPFMLPSLRSVKKQQELQPQLEKIKTKYKYDKKKQAELQMQLMKEHGVNPASGCYSMIITILIFTALYSVINQITKVTDLNLINQKLYFDWFKFGAIEQLSTRFFYLDLAKPDPYFILAILAGLFQFIQGKMSMPYTQQGIEASKKTPDKKDDIAYNMQQQTMFIMPAMMALLGISMPSGVIIYIITTSIISIIQSYFINGWGGMRPLINKLGKIINVRKNN</sequence>
<dbReference type="GO" id="GO:0015031">
    <property type="term" value="P:protein transport"/>
    <property type="evidence" value="ECO:0007669"/>
    <property type="project" value="UniProtKB-KW"/>
</dbReference>
<gene>
    <name evidence="12" type="ORF">A2V49_00455</name>
</gene>
<organism evidence="12 13">
    <name type="scientific">candidate division WWE3 bacterium RBG_19FT_COMBO_34_6</name>
    <dbReference type="NCBI Taxonomy" id="1802612"/>
    <lineage>
        <taxon>Bacteria</taxon>
        <taxon>Katanobacteria</taxon>
    </lineage>
</organism>
<dbReference type="PANTHER" id="PTHR12428">
    <property type="entry name" value="OXA1"/>
    <property type="match status" value="1"/>
</dbReference>
<keyword evidence="4 9" id="KW-0812">Transmembrane</keyword>
<comment type="similarity">
    <text evidence="9">Belongs to the OXA1/ALB3/YidC family.</text>
</comment>
<name>A0A1F4UNG8_UNCKA</name>
<dbReference type="GO" id="GO:0005886">
    <property type="term" value="C:plasma membrane"/>
    <property type="evidence" value="ECO:0007669"/>
    <property type="project" value="UniProtKB-SubCell"/>
</dbReference>
<proteinExistence type="inferred from homology"/>
<evidence type="ECO:0000259" key="11">
    <source>
        <dbReference type="Pfam" id="PF02096"/>
    </source>
</evidence>
<accession>A0A1F4UNG8</accession>
<evidence type="ECO:0000256" key="5">
    <source>
        <dbReference type="ARBA" id="ARBA00022927"/>
    </source>
</evidence>
<feature type="transmembrane region" description="Helical" evidence="10">
    <location>
        <begin position="28"/>
        <end position="48"/>
    </location>
</feature>
<keyword evidence="6 10" id="KW-1133">Transmembrane helix</keyword>
<evidence type="ECO:0000256" key="9">
    <source>
        <dbReference type="RuleBase" id="RU003945"/>
    </source>
</evidence>
<evidence type="ECO:0000256" key="1">
    <source>
        <dbReference type="ARBA" id="ARBA00004651"/>
    </source>
</evidence>
<dbReference type="PRINTS" id="PR01900">
    <property type="entry name" value="YIDCPROTEIN"/>
</dbReference>
<feature type="transmembrane region" description="Helical" evidence="10">
    <location>
        <begin position="224"/>
        <end position="242"/>
    </location>
</feature>